<evidence type="ECO:0000259" key="2">
    <source>
        <dbReference type="PROSITE" id="PS50181"/>
    </source>
</evidence>
<dbReference type="EMBL" id="JAVRRT010000004">
    <property type="protein sequence ID" value="KAK5172587.1"/>
    <property type="molecule type" value="Genomic_DNA"/>
</dbReference>
<dbReference type="GeneID" id="89924054"/>
<sequence>MAILRKRKSRDDQQEESGGDHGASMHKDKRAKRASRGSESPDLQPEEMDRLSRLPEELLVNVMARLSKASLGGSSLSYSLSQLCRTSQKLGRIATEQLYTNLVICVEECSSTDSRLTTPNRGHRHIRALEFEMLRAHDCPQQEYVSALALVKQMLPLLAENSLRSFITPRTLPLDMQLMRALQKRQKKLQHLQIGPFTGPSSTSTVTHEELMELLATGWLTSLSSLVIPPMMGNVVCELAFYGQIIRNLNKIVRVKIEAYETFDGFSNGNHGEGQLLSQNPLHTQHSIFQLLSRPSEGSAKVLQSPVQVEFLNLTSQRLNSGASLSPWIPRLFDLLSLQHLSLISCRGTSTMLQYLAQYYTHMRKEDARSPCLRSFRYRSGGLVDPSAWPEAQGESSGLHTFLRSFAGLEFLIVQSYRQWEFDLSCLHTHLDTLAHLCISVGFDFVERTNFTTFLRWIPSSEELWPVLRKASNLQQLALAFPRIYTHERSNQEFQNWLDAIAELPNLRVLRLLNWPLSKLPSVTEDTMTEYEWELYELADFVVRSIFATFSAKQKKFPLKLLIIGNDERLDNPAGESGLPLPARLAIKEEPRDSICFKILTSTWSDRLPNAVRRTTEADNVEPLFNRRSTDCTRLNYYGMYGRDPGIGFRSILPRSLHNLHPISNTEQTYATIPFGPQHQLMASEQASSAALSSRQTSSSGRALRQTLQGLEAPPLASTKRRSGSSTSPERTPATSPSLDGLPNEILAAIASLLDDHDLTSLCLTTAWLNPIATEVLYRHLNIDLDLFEPASGVLTDGNRGHRSIRTLDLCFLQHDYEYGKERWEYNLALVKRILSFLRQDHLLDIDLPYDFAVDIELVSMLRSQQTKLQHLSIGPILGARLKDLRALATPESFPELVSLVVPQRLSSEHELTFYGLLIRNHKKLSNLEIRPFNVFLGFDTGTWNRPTEKREIKTDKGSVFERISRPFEKPKGGYHPPVKVTRLLLATGTDDHTAAALLKIVDFPSLEHLIVTNCGDQDLLLRELARHSSTSEGLSLRSLRHRGWRQINGVLDSFLRTFAGLETLFLRYTNQGADARNFDLSALDTHLPTIEHLYILMASGFQSHTWWTAQPSDLQRMCRAAQNIQQLGLTFPEMYLGETDPARNERLQHFLDAILELPNLRLLRMLSWPRTTMKLEGGTRGMRDDYVRVSRRYEIGLEAFAKNVMTILAEQYRQKKKAFPIELFVLGIDIDHDQPWDVIGGRLFGGRKDPICFRVESETADVASDADSGSVESSSNKGPVVWEISGKEAGRMYPAYCEGGEVLWSHSL</sequence>
<dbReference type="PROSITE" id="PS50181">
    <property type="entry name" value="FBOX"/>
    <property type="match status" value="2"/>
</dbReference>
<evidence type="ECO:0000313" key="4">
    <source>
        <dbReference type="Proteomes" id="UP001337655"/>
    </source>
</evidence>
<feature type="compositionally biased region" description="Low complexity" evidence="1">
    <location>
        <begin position="684"/>
        <end position="704"/>
    </location>
</feature>
<evidence type="ECO:0000313" key="3">
    <source>
        <dbReference type="EMBL" id="KAK5172587.1"/>
    </source>
</evidence>
<comment type="caution">
    <text evidence="3">The sequence shown here is derived from an EMBL/GenBank/DDBJ whole genome shotgun (WGS) entry which is preliminary data.</text>
</comment>
<reference evidence="3 4" key="1">
    <citation type="submission" date="2023-08" db="EMBL/GenBank/DDBJ databases">
        <title>Black Yeasts Isolated from many extreme environments.</title>
        <authorList>
            <person name="Coleine C."/>
            <person name="Stajich J.E."/>
            <person name="Selbmann L."/>
        </authorList>
    </citation>
    <scope>NUCLEOTIDE SEQUENCE [LARGE SCALE GENOMIC DNA]</scope>
    <source>
        <strain evidence="3 4">CCFEE 5935</strain>
    </source>
</reference>
<feature type="domain" description="F-box" evidence="2">
    <location>
        <begin position="48"/>
        <end position="102"/>
    </location>
</feature>
<dbReference type="Proteomes" id="UP001337655">
    <property type="component" value="Unassembled WGS sequence"/>
</dbReference>
<organism evidence="3 4">
    <name type="scientific">Saxophila tyrrhenica</name>
    <dbReference type="NCBI Taxonomy" id="1690608"/>
    <lineage>
        <taxon>Eukaryota</taxon>
        <taxon>Fungi</taxon>
        <taxon>Dikarya</taxon>
        <taxon>Ascomycota</taxon>
        <taxon>Pezizomycotina</taxon>
        <taxon>Dothideomycetes</taxon>
        <taxon>Dothideomycetidae</taxon>
        <taxon>Mycosphaerellales</taxon>
        <taxon>Extremaceae</taxon>
        <taxon>Saxophila</taxon>
    </lineage>
</organism>
<feature type="domain" description="F-box" evidence="2">
    <location>
        <begin position="736"/>
        <end position="781"/>
    </location>
</feature>
<protein>
    <recommendedName>
        <fullName evidence="2">F-box domain-containing protein</fullName>
    </recommendedName>
</protein>
<feature type="region of interest" description="Disordered" evidence="1">
    <location>
        <begin position="1"/>
        <end position="49"/>
    </location>
</feature>
<dbReference type="InterPro" id="IPR001810">
    <property type="entry name" value="F-box_dom"/>
</dbReference>
<gene>
    <name evidence="3" type="ORF">LTR77_002707</name>
</gene>
<proteinExistence type="predicted"/>
<feature type="compositionally biased region" description="Polar residues" evidence="1">
    <location>
        <begin position="724"/>
        <end position="738"/>
    </location>
</feature>
<name>A0AAV9PFT2_9PEZI</name>
<feature type="region of interest" description="Disordered" evidence="1">
    <location>
        <begin position="684"/>
        <end position="740"/>
    </location>
</feature>
<keyword evidence="4" id="KW-1185">Reference proteome</keyword>
<accession>A0AAV9PFT2</accession>
<dbReference type="RefSeq" id="XP_064661305.1">
    <property type="nucleotide sequence ID" value="XM_064799966.1"/>
</dbReference>
<evidence type="ECO:0000256" key="1">
    <source>
        <dbReference type="SAM" id="MobiDB-lite"/>
    </source>
</evidence>